<dbReference type="InterPro" id="IPR036034">
    <property type="entry name" value="PDZ_sf"/>
</dbReference>
<evidence type="ECO:0000259" key="1">
    <source>
        <dbReference type="Pfam" id="PF17820"/>
    </source>
</evidence>
<dbReference type="EMBL" id="RWGY01000029">
    <property type="protein sequence ID" value="TVU17871.1"/>
    <property type="molecule type" value="Genomic_DNA"/>
</dbReference>
<dbReference type="Gramene" id="TVU17871">
    <property type="protein sequence ID" value="TVU17871"/>
    <property type="gene ID" value="EJB05_33931"/>
</dbReference>
<evidence type="ECO:0000313" key="2">
    <source>
        <dbReference type="EMBL" id="TVU17871.1"/>
    </source>
</evidence>
<keyword evidence="3" id="KW-1185">Reference proteome</keyword>
<evidence type="ECO:0000313" key="3">
    <source>
        <dbReference type="Proteomes" id="UP000324897"/>
    </source>
</evidence>
<name>A0A5J9U448_9POAL</name>
<organism evidence="2 3">
    <name type="scientific">Eragrostis curvula</name>
    <name type="common">weeping love grass</name>
    <dbReference type="NCBI Taxonomy" id="38414"/>
    <lineage>
        <taxon>Eukaryota</taxon>
        <taxon>Viridiplantae</taxon>
        <taxon>Streptophyta</taxon>
        <taxon>Embryophyta</taxon>
        <taxon>Tracheophyta</taxon>
        <taxon>Spermatophyta</taxon>
        <taxon>Magnoliopsida</taxon>
        <taxon>Liliopsida</taxon>
        <taxon>Poales</taxon>
        <taxon>Poaceae</taxon>
        <taxon>PACMAD clade</taxon>
        <taxon>Chloridoideae</taxon>
        <taxon>Eragrostideae</taxon>
        <taxon>Eragrostidinae</taxon>
        <taxon>Eragrostis</taxon>
    </lineage>
</organism>
<proteinExistence type="predicted"/>
<dbReference type="PANTHER" id="PTHR47389:SF5">
    <property type="entry name" value="OS09G0436700 PROTEIN"/>
    <property type="match status" value="1"/>
</dbReference>
<accession>A0A5J9U448</accession>
<gene>
    <name evidence="2" type="ORF">EJB05_33931</name>
</gene>
<sequence length="173" mass="19168">MINIMDVCYSCIPRLHIGMKFLAIKFLDIIHREKIIRKCGIDTGLIVTKVSEGSMAETVGIRTGDVIECWNGERVSTTVELESLLLCMSEKHLNDGGDIGSNLDVPVGIFQVRKDSHRTRMLTVKVSDDVEVFVNGMYLSIGQVSMLSLLNIVAWRLKSEDDVHSGNETPSGT</sequence>
<dbReference type="Proteomes" id="UP000324897">
    <property type="component" value="Chromosome 7"/>
</dbReference>
<dbReference type="Pfam" id="PF17820">
    <property type="entry name" value="PDZ_6"/>
    <property type="match status" value="1"/>
</dbReference>
<dbReference type="Gene3D" id="2.30.42.10">
    <property type="match status" value="1"/>
</dbReference>
<dbReference type="SUPFAM" id="SSF50156">
    <property type="entry name" value="PDZ domain-like"/>
    <property type="match status" value="1"/>
</dbReference>
<reference evidence="2 3" key="1">
    <citation type="journal article" date="2019" name="Sci. Rep.">
        <title>A high-quality genome of Eragrostis curvula grass provides insights into Poaceae evolution and supports new strategies to enhance forage quality.</title>
        <authorList>
            <person name="Carballo J."/>
            <person name="Santos B.A.C.M."/>
            <person name="Zappacosta D."/>
            <person name="Garbus I."/>
            <person name="Selva J.P."/>
            <person name="Gallo C.A."/>
            <person name="Diaz A."/>
            <person name="Albertini E."/>
            <person name="Caccamo M."/>
            <person name="Echenique V."/>
        </authorList>
    </citation>
    <scope>NUCLEOTIDE SEQUENCE [LARGE SCALE GENOMIC DNA]</scope>
    <source>
        <strain evidence="3">cv. Victoria</strain>
        <tissue evidence="2">Leaf</tissue>
    </source>
</reference>
<comment type="caution">
    <text evidence="2">The sequence shown here is derived from an EMBL/GenBank/DDBJ whole genome shotgun (WGS) entry which is preliminary data.</text>
</comment>
<dbReference type="PANTHER" id="PTHR47389">
    <property type="entry name" value="OS09G0436400 PROTEIN"/>
    <property type="match status" value="1"/>
</dbReference>
<feature type="domain" description="PDZ" evidence="1">
    <location>
        <begin position="46"/>
        <end position="85"/>
    </location>
</feature>
<dbReference type="InterPro" id="IPR041489">
    <property type="entry name" value="PDZ_6"/>
</dbReference>
<protein>
    <recommendedName>
        <fullName evidence="1">PDZ domain-containing protein</fullName>
    </recommendedName>
</protein>
<dbReference type="AlphaFoldDB" id="A0A5J9U448"/>
<dbReference type="OrthoDB" id="646838at2759"/>